<dbReference type="Proteomes" id="UP000680866">
    <property type="component" value="Chromosome"/>
</dbReference>
<dbReference type="KEGG" id="pry:Prubr_30760"/>
<keyword evidence="1" id="KW-0812">Transmembrane</keyword>
<organism evidence="2 3">
    <name type="scientific">Polymorphospora rubra</name>
    <dbReference type="NCBI Taxonomy" id="338584"/>
    <lineage>
        <taxon>Bacteria</taxon>
        <taxon>Bacillati</taxon>
        <taxon>Actinomycetota</taxon>
        <taxon>Actinomycetes</taxon>
        <taxon>Micromonosporales</taxon>
        <taxon>Micromonosporaceae</taxon>
        <taxon>Polymorphospora</taxon>
    </lineage>
</organism>
<feature type="transmembrane region" description="Helical" evidence="1">
    <location>
        <begin position="151"/>
        <end position="171"/>
    </location>
</feature>
<accession>A0A810N3H3</accession>
<dbReference type="AlphaFoldDB" id="A0A810N3H3"/>
<feature type="transmembrane region" description="Helical" evidence="1">
    <location>
        <begin position="178"/>
        <end position="199"/>
    </location>
</feature>
<keyword evidence="1" id="KW-0472">Membrane</keyword>
<keyword evidence="3" id="KW-1185">Reference proteome</keyword>
<proteinExistence type="predicted"/>
<evidence type="ECO:0000313" key="2">
    <source>
        <dbReference type="EMBL" id="BCJ66055.1"/>
    </source>
</evidence>
<feature type="transmembrane region" description="Helical" evidence="1">
    <location>
        <begin position="56"/>
        <end position="81"/>
    </location>
</feature>
<evidence type="ECO:0000256" key="1">
    <source>
        <dbReference type="SAM" id="Phobius"/>
    </source>
</evidence>
<evidence type="ECO:0000313" key="3">
    <source>
        <dbReference type="Proteomes" id="UP000680866"/>
    </source>
</evidence>
<feature type="transmembrane region" description="Helical" evidence="1">
    <location>
        <begin position="102"/>
        <end position="131"/>
    </location>
</feature>
<keyword evidence="1" id="KW-1133">Transmembrane helix</keyword>
<gene>
    <name evidence="2" type="ORF">Prubr_30760</name>
</gene>
<name>A0A810N3H3_9ACTN</name>
<sequence length="276" mass="29847">MRYHQEAVADCEAAQARGENTDSRYPPDCGRDYVPQRDQFMAEWFLPYQFDFKAEFGVFVSVFAGIVALFGFIVGASYVGAEWNTGGMMNLLLWRPRRLPVLLTKLGVLLGSVLGISVVLGALWTVAFWLIGRYDGTVAGMTSGTWQSLAITGARGIGLVLAVTAVAFGLASLGRHTAMALGAAVGVGVVSEVGLRIALNIVGVSFPDRFVLSSYAVAWFNKTYTLFDWNSCQFSMGACEPAEWVVTWQQSAVLFGVGVVAVLGAALWTMRSRDIT</sequence>
<feature type="transmembrane region" description="Helical" evidence="1">
    <location>
        <begin position="252"/>
        <end position="270"/>
    </location>
</feature>
<evidence type="ECO:0008006" key="4">
    <source>
        <dbReference type="Google" id="ProtNLM"/>
    </source>
</evidence>
<protein>
    <recommendedName>
        <fullName evidence="4">ABC transporter permease</fullName>
    </recommendedName>
</protein>
<dbReference type="EMBL" id="AP023359">
    <property type="protein sequence ID" value="BCJ66055.1"/>
    <property type="molecule type" value="Genomic_DNA"/>
</dbReference>
<reference evidence="2" key="1">
    <citation type="submission" date="2020-08" db="EMBL/GenBank/DDBJ databases">
        <title>Whole genome shotgun sequence of Polymorphospora rubra NBRC 101157.</title>
        <authorList>
            <person name="Komaki H."/>
            <person name="Tamura T."/>
        </authorList>
    </citation>
    <scope>NUCLEOTIDE SEQUENCE</scope>
    <source>
        <strain evidence="2">NBRC 101157</strain>
    </source>
</reference>